<protein>
    <submittedName>
        <fullName evidence="1">Uncharacterized protein</fullName>
    </submittedName>
</protein>
<accession>A0ABV0XZD0</accession>
<name>A0ABV0XZD0_9TELE</name>
<evidence type="ECO:0000313" key="2">
    <source>
        <dbReference type="Proteomes" id="UP001469553"/>
    </source>
</evidence>
<reference evidence="1 2" key="1">
    <citation type="submission" date="2021-06" db="EMBL/GenBank/DDBJ databases">
        <authorList>
            <person name="Palmer J.M."/>
        </authorList>
    </citation>
    <scope>NUCLEOTIDE SEQUENCE [LARGE SCALE GENOMIC DNA]</scope>
    <source>
        <strain evidence="1 2">AS_MEX2019</strain>
        <tissue evidence="1">Muscle</tissue>
    </source>
</reference>
<keyword evidence="2" id="KW-1185">Reference proteome</keyword>
<comment type="caution">
    <text evidence="1">The sequence shown here is derived from an EMBL/GenBank/DDBJ whole genome shotgun (WGS) entry which is preliminary data.</text>
</comment>
<sequence length="76" mass="8464">MLQGGETHHSRNCSSGENCCHEALCGLKIVQHEKLNVPFRSDHAIAKRKTLQRLRIALQVSDGSQRWKASGPQKDA</sequence>
<evidence type="ECO:0000313" key="1">
    <source>
        <dbReference type="EMBL" id="MEQ2286867.1"/>
    </source>
</evidence>
<dbReference type="EMBL" id="JAHRIP010019145">
    <property type="protein sequence ID" value="MEQ2286867.1"/>
    <property type="molecule type" value="Genomic_DNA"/>
</dbReference>
<proteinExistence type="predicted"/>
<organism evidence="1 2">
    <name type="scientific">Ameca splendens</name>
    <dbReference type="NCBI Taxonomy" id="208324"/>
    <lineage>
        <taxon>Eukaryota</taxon>
        <taxon>Metazoa</taxon>
        <taxon>Chordata</taxon>
        <taxon>Craniata</taxon>
        <taxon>Vertebrata</taxon>
        <taxon>Euteleostomi</taxon>
        <taxon>Actinopterygii</taxon>
        <taxon>Neopterygii</taxon>
        <taxon>Teleostei</taxon>
        <taxon>Neoteleostei</taxon>
        <taxon>Acanthomorphata</taxon>
        <taxon>Ovalentaria</taxon>
        <taxon>Atherinomorphae</taxon>
        <taxon>Cyprinodontiformes</taxon>
        <taxon>Goodeidae</taxon>
        <taxon>Ameca</taxon>
    </lineage>
</organism>
<dbReference type="Proteomes" id="UP001469553">
    <property type="component" value="Unassembled WGS sequence"/>
</dbReference>
<gene>
    <name evidence="1" type="ORF">AMECASPLE_006820</name>
</gene>